<evidence type="ECO:0000259" key="4">
    <source>
        <dbReference type="PROSITE" id="PS51462"/>
    </source>
</evidence>
<dbReference type="InterPro" id="IPR020084">
    <property type="entry name" value="NUDIX_hydrolase_CS"/>
</dbReference>
<evidence type="ECO:0000256" key="3">
    <source>
        <dbReference type="ARBA" id="ARBA00022842"/>
    </source>
</evidence>
<evidence type="ECO:0000256" key="2">
    <source>
        <dbReference type="ARBA" id="ARBA00022801"/>
    </source>
</evidence>
<dbReference type="PROSITE" id="PS00893">
    <property type="entry name" value="NUDIX_BOX"/>
    <property type="match status" value="1"/>
</dbReference>
<proteinExistence type="predicted"/>
<dbReference type="InterPro" id="IPR015797">
    <property type="entry name" value="NUDIX_hydrolase-like_dom_sf"/>
</dbReference>
<dbReference type="SUPFAM" id="SSF55811">
    <property type="entry name" value="Nudix"/>
    <property type="match status" value="1"/>
</dbReference>
<organism evidence="5 6">
    <name type="scientific">Nonomuraea montanisoli</name>
    <dbReference type="NCBI Taxonomy" id="2741721"/>
    <lineage>
        <taxon>Bacteria</taxon>
        <taxon>Bacillati</taxon>
        <taxon>Actinomycetota</taxon>
        <taxon>Actinomycetes</taxon>
        <taxon>Streptosporangiales</taxon>
        <taxon>Streptosporangiaceae</taxon>
        <taxon>Nonomuraea</taxon>
    </lineage>
</organism>
<evidence type="ECO:0000313" key="5">
    <source>
        <dbReference type="EMBL" id="NUW35765.1"/>
    </source>
</evidence>
<gene>
    <name evidence="5" type="ORF">HTZ77_30720</name>
</gene>
<dbReference type="AlphaFoldDB" id="A0A7Y6M6L7"/>
<dbReference type="EMBL" id="JABWGN010000012">
    <property type="protein sequence ID" value="NUW35765.1"/>
    <property type="molecule type" value="Genomic_DNA"/>
</dbReference>
<accession>A0A7Y6M6L7</accession>
<feature type="domain" description="Nudix hydrolase" evidence="4">
    <location>
        <begin position="1"/>
        <end position="101"/>
    </location>
</feature>
<dbReference type="Proteomes" id="UP000586042">
    <property type="component" value="Unassembled WGS sequence"/>
</dbReference>
<keyword evidence="3" id="KW-0460">Magnesium</keyword>
<name>A0A7Y6M6L7_9ACTN</name>
<evidence type="ECO:0000256" key="1">
    <source>
        <dbReference type="ARBA" id="ARBA00001946"/>
    </source>
</evidence>
<dbReference type="PROSITE" id="PS51462">
    <property type="entry name" value="NUDIX"/>
    <property type="match status" value="1"/>
</dbReference>
<dbReference type="RefSeq" id="WP_175593303.1">
    <property type="nucleotide sequence ID" value="NZ_JABWGN010000012.1"/>
</dbReference>
<dbReference type="Gene3D" id="3.90.79.10">
    <property type="entry name" value="Nucleoside Triphosphate Pyrophosphohydrolase"/>
    <property type="match status" value="1"/>
</dbReference>
<dbReference type="PANTHER" id="PTHR43046:SF12">
    <property type="entry name" value="GDP-MANNOSE MANNOSYL HYDROLASE"/>
    <property type="match status" value="1"/>
</dbReference>
<dbReference type="GO" id="GO:0016787">
    <property type="term" value="F:hydrolase activity"/>
    <property type="evidence" value="ECO:0007669"/>
    <property type="project" value="UniProtKB-KW"/>
</dbReference>
<dbReference type="InterPro" id="IPR000086">
    <property type="entry name" value="NUDIX_hydrolase_dom"/>
</dbReference>
<dbReference type="Pfam" id="PF00293">
    <property type="entry name" value="NUDIX"/>
    <property type="match status" value="1"/>
</dbReference>
<sequence>MPGGGIEAGESPVEAAVREVREETGFILEPLGVGEPVAVNAGEWSLRGSRYYTVHTYFFARVAEADASGTRDDGFGHRWWTRDELDATTERIFPPGLAVLLNDLFQGVRHERPVTLDW</sequence>
<keyword evidence="2" id="KW-0378">Hydrolase</keyword>
<comment type="cofactor">
    <cofactor evidence="1">
        <name>Mg(2+)</name>
        <dbReference type="ChEBI" id="CHEBI:18420"/>
    </cofactor>
</comment>
<protein>
    <submittedName>
        <fullName evidence="5">NUDIX domain-containing protein</fullName>
    </submittedName>
</protein>
<comment type="caution">
    <text evidence="5">The sequence shown here is derived from an EMBL/GenBank/DDBJ whole genome shotgun (WGS) entry which is preliminary data.</text>
</comment>
<reference evidence="5 6" key="1">
    <citation type="submission" date="2020-06" db="EMBL/GenBank/DDBJ databases">
        <title>Nonomuraea sp. SMC257, a novel actinomycete isolated from soil.</title>
        <authorList>
            <person name="Chanama M."/>
        </authorList>
    </citation>
    <scope>NUCLEOTIDE SEQUENCE [LARGE SCALE GENOMIC DNA]</scope>
    <source>
        <strain evidence="5 6">SMC257</strain>
    </source>
</reference>
<dbReference type="PANTHER" id="PTHR43046">
    <property type="entry name" value="GDP-MANNOSE MANNOSYL HYDROLASE"/>
    <property type="match status" value="1"/>
</dbReference>
<keyword evidence="6" id="KW-1185">Reference proteome</keyword>
<evidence type="ECO:0000313" key="6">
    <source>
        <dbReference type="Proteomes" id="UP000586042"/>
    </source>
</evidence>